<keyword evidence="3" id="KW-1185">Reference proteome</keyword>
<feature type="region of interest" description="Disordered" evidence="1">
    <location>
        <begin position="81"/>
        <end position="121"/>
    </location>
</feature>
<dbReference type="Proteomes" id="UP001187192">
    <property type="component" value="Unassembled WGS sequence"/>
</dbReference>
<sequence length="279" mass="30752">MGYKVRSSVMAEVSQKLEQRILAVAALRQSFRHNLVESSPFFPSSIPKSTTTRTRFRTTKISCRFHDSDYHLRAIPDIIAFPLPPPPPPSEEEQNASNRLGPSAWSAHSRTELNSSAAGQSESRRHACCRGSLNLRNLPSGASGFFLLRRSPDDFYERVRTSNRLVSASIRRSSKPSRRRIEFTSSFSALNGGAVAGADTSHGTETCRTAVFRLSGIGPPQPDNIDALQPSSNFGSSWSWRRQSESSSNFADSWSMISNLQSSISGRRTSRPSLSTPSN</sequence>
<gene>
    <name evidence="2" type="ORF">TIFTF001_001410</name>
</gene>
<reference evidence="2" key="1">
    <citation type="submission" date="2023-07" db="EMBL/GenBank/DDBJ databases">
        <title>draft genome sequence of fig (Ficus carica).</title>
        <authorList>
            <person name="Takahashi T."/>
            <person name="Nishimura K."/>
        </authorList>
    </citation>
    <scope>NUCLEOTIDE SEQUENCE</scope>
</reference>
<dbReference type="EMBL" id="BTGU01000001">
    <property type="protein sequence ID" value="GMN26732.1"/>
    <property type="molecule type" value="Genomic_DNA"/>
</dbReference>
<feature type="compositionally biased region" description="Polar residues" evidence="1">
    <location>
        <begin position="95"/>
        <end position="121"/>
    </location>
</feature>
<organism evidence="2 3">
    <name type="scientific">Ficus carica</name>
    <name type="common">Common fig</name>
    <dbReference type="NCBI Taxonomy" id="3494"/>
    <lineage>
        <taxon>Eukaryota</taxon>
        <taxon>Viridiplantae</taxon>
        <taxon>Streptophyta</taxon>
        <taxon>Embryophyta</taxon>
        <taxon>Tracheophyta</taxon>
        <taxon>Spermatophyta</taxon>
        <taxon>Magnoliopsida</taxon>
        <taxon>eudicotyledons</taxon>
        <taxon>Gunneridae</taxon>
        <taxon>Pentapetalae</taxon>
        <taxon>rosids</taxon>
        <taxon>fabids</taxon>
        <taxon>Rosales</taxon>
        <taxon>Moraceae</taxon>
        <taxon>Ficeae</taxon>
        <taxon>Ficus</taxon>
    </lineage>
</organism>
<evidence type="ECO:0000313" key="3">
    <source>
        <dbReference type="Proteomes" id="UP001187192"/>
    </source>
</evidence>
<evidence type="ECO:0000313" key="2">
    <source>
        <dbReference type="EMBL" id="GMN26732.1"/>
    </source>
</evidence>
<protein>
    <submittedName>
        <fullName evidence="2">Uncharacterized protein</fullName>
    </submittedName>
</protein>
<evidence type="ECO:0000256" key="1">
    <source>
        <dbReference type="SAM" id="MobiDB-lite"/>
    </source>
</evidence>
<comment type="caution">
    <text evidence="2">The sequence shown here is derived from an EMBL/GenBank/DDBJ whole genome shotgun (WGS) entry which is preliminary data.</text>
</comment>
<proteinExistence type="predicted"/>
<dbReference type="AlphaFoldDB" id="A0AA87Z1I5"/>
<accession>A0AA87Z1I5</accession>
<name>A0AA87Z1I5_FICCA</name>